<dbReference type="SUPFAM" id="SSF52540">
    <property type="entry name" value="P-loop containing nucleoside triphosphate hydrolases"/>
    <property type="match status" value="1"/>
</dbReference>
<feature type="compositionally biased region" description="Basic and acidic residues" evidence="6">
    <location>
        <begin position="229"/>
        <end position="271"/>
    </location>
</feature>
<dbReference type="OrthoDB" id="332960at2759"/>
<dbReference type="GO" id="GO:0005524">
    <property type="term" value="F:ATP binding"/>
    <property type="evidence" value="ECO:0007669"/>
    <property type="project" value="UniProtKB-KW"/>
</dbReference>
<feature type="compositionally biased region" description="Basic and acidic residues" evidence="6">
    <location>
        <begin position="714"/>
        <end position="724"/>
    </location>
</feature>
<dbReference type="GO" id="GO:0003724">
    <property type="term" value="F:RNA helicase activity"/>
    <property type="evidence" value="ECO:0007669"/>
    <property type="project" value="UniProtKB-EC"/>
</dbReference>
<evidence type="ECO:0000313" key="9">
    <source>
        <dbReference type="EMBL" id="KFG52301.1"/>
    </source>
</evidence>
<keyword evidence="2" id="KW-0547">Nucleotide-binding</keyword>
<sequence>MEAHAVRHLCSMCGGIRFLPTLGGSRTPQLALSCRDAEPSPRSSSALSFFPVFPKPSSGFSTFRGPVLAPLKRHTSRQLRESPLSQTRRDRNSVQPSPCSRPSRTSWVTVCSPGQPSPSSHSSASPSFSPAAASASATANREKGDTSAFGSWSAEILARAKRRERRNEVGSDGAGRDRGDSRVMITKSDRDSRIRVEESYNAASLSASPESSHSRERSLPPSPKQPDTLLKDDTREENVDESASKAEGTPDTRGQSTEKNKRLRHSDRAEIEGGEGLLSPTMAARLRALGVASLFQVQRQMLRHLLQEEIDNALVLSPTGTGKTLSFLLPLLQRIEGERWPRTEPVLIVAPTRELAEQIAFEAWRLRTSQSTEIALVFGSSAFSSASADASSSLHRLREAEESFLLRSGAHVVVGTPGRLRELIEKTVLLHTDQQKFVILDEADKLLSRGLEADVVAILRATQNPDRRIFAFSATFPKWLRDSLARLPEYDRRNEEATKRRDGDAEAEEALLQGQGELKPLASLGNHVSVSSMRIIDLCNSSPFSSLTENPKKSAAFLAATVPASSSTISDPLFASSEEDPARQSNITHMVCRLPRQQPKRIRALLFLLKARLLDPHPDLRGIIFCNSRQQASLLAYHPLLEPVAKPLHADMIQSQRSATLKAFVRGDFPILIATDLAARGLDLPRVGLVVHYGVPQSAEVYVHRAGRTGRPQRLSERRHRSETEAEPEIGELRAEEAGEGNANVCSKRDTETTRVVDDASASAARGDEARAWTATIGRQRGKERRNLRGHESDEEGEQETPAGGVFVQHGESILLLDRGQQQGLLLRKFENTIKARFRELDAPDEETMVQHSLREIESQLLSPQVVPLLSPFLPFSSTHLSVHGPRLLAAALALLLQRQQRITWRSALSGRFNFTPLLFHDPFYQEFKRKEDLLALLLQVLPRSFSPASNIGRIAYCRKGLLVDLPSGAARAVLASEELKRRKIKVTFAATLPHVVGDELRARVERTRLQRDPEKVIQQLQKRIHNARSKRARIRVSKQLARHRERQDLSRLYEANRRNSFFRSRSTSSEHASSKKQTVHT</sequence>
<dbReference type="SMART" id="SM00490">
    <property type="entry name" value="HELICc"/>
    <property type="match status" value="1"/>
</dbReference>
<proteinExistence type="predicted"/>
<dbReference type="PANTHER" id="PTHR47963:SF8">
    <property type="entry name" value="ATP-DEPENDENT RNA HELICASE DEAD"/>
    <property type="match status" value="1"/>
</dbReference>
<evidence type="ECO:0000259" key="8">
    <source>
        <dbReference type="PROSITE" id="PS51194"/>
    </source>
</evidence>
<feature type="compositionally biased region" description="Polar residues" evidence="6">
    <location>
        <begin position="93"/>
        <end position="109"/>
    </location>
</feature>
<reference evidence="9 10" key="1">
    <citation type="submission" date="2014-07" db="EMBL/GenBank/DDBJ databases">
        <authorList>
            <person name="Sibley D."/>
            <person name="Venepally P."/>
            <person name="Karamycheva S."/>
            <person name="Hadjithomas M."/>
            <person name="Khan A."/>
            <person name="Brunk B."/>
            <person name="Roos D."/>
            <person name="Caler E."/>
            <person name="Lorenzi H."/>
        </authorList>
    </citation>
    <scope>NUCLEOTIDE SEQUENCE [LARGE SCALE GENOMIC DNA]</scope>
    <source>
        <strain evidence="9 10">FOU</strain>
    </source>
</reference>
<dbReference type="PROSITE" id="PS00039">
    <property type="entry name" value="DEAD_ATP_HELICASE"/>
    <property type="match status" value="1"/>
</dbReference>
<comment type="caution">
    <text evidence="9">The sequence shown here is derived from an EMBL/GenBank/DDBJ whole genome shotgun (WGS) entry which is preliminary data.</text>
</comment>
<evidence type="ECO:0000256" key="6">
    <source>
        <dbReference type="SAM" id="MobiDB-lite"/>
    </source>
</evidence>
<feature type="region of interest" description="Disordered" evidence="6">
    <location>
        <begin position="1063"/>
        <end position="1082"/>
    </location>
</feature>
<dbReference type="Pfam" id="PF00270">
    <property type="entry name" value="DEAD"/>
    <property type="match status" value="1"/>
</dbReference>
<accession>A0A086L6N3</accession>
<feature type="domain" description="Helicase C-terminal" evidence="8">
    <location>
        <begin position="601"/>
        <end position="757"/>
    </location>
</feature>
<evidence type="ECO:0000256" key="2">
    <source>
        <dbReference type="ARBA" id="ARBA00022741"/>
    </source>
</evidence>
<dbReference type="GO" id="GO:0003723">
    <property type="term" value="F:RNA binding"/>
    <property type="evidence" value="ECO:0007669"/>
    <property type="project" value="TreeGrafter"/>
</dbReference>
<dbReference type="EC" id="3.6.4.13" evidence="1"/>
<evidence type="ECO:0000313" key="10">
    <source>
        <dbReference type="Proteomes" id="UP000028838"/>
    </source>
</evidence>
<feature type="compositionally biased region" description="Basic and acidic residues" evidence="6">
    <location>
        <begin position="165"/>
        <end position="198"/>
    </location>
</feature>
<dbReference type="GO" id="GO:0016787">
    <property type="term" value="F:hydrolase activity"/>
    <property type="evidence" value="ECO:0007669"/>
    <property type="project" value="UniProtKB-KW"/>
</dbReference>
<evidence type="ECO:0000256" key="3">
    <source>
        <dbReference type="ARBA" id="ARBA00022801"/>
    </source>
</evidence>
<feature type="compositionally biased region" description="Low complexity" evidence="6">
    <location>
        <begin position="112"/>
        <end position="139"/>
    </location>
</feature>
<dbReference type="InterPro" id="IPR014001">
    <property type="entry name" value="Helicase_ATP-bd"/>
</dbReference>
<dbReference type="InterPro" id="IPR000629">
    <property type="entry name" value="RNA-helicase_DEAD-box_CS"/>
</dbReference>
<feature type="compositionally biased region" description="Basic and acidic residues" evidence="6">
    <location>
        <begin position="747"/>
        <end position="758"/>
    </location>
</feature>
<dbReference type="Proteomes" id="UP000028838">
    <property type="component" value="Unassembled WGS sequence"/>
</dbReference>
<dbReference type="Gene3D" id="3.40.50.300">
    <property type="entry name" value="P-loop containing nucleotide triphosphate hydrolases"/>
    <property type="match status" value="2"/>
</dbReference>
<feature type="domain" description="Helicase ATP-binding" evidence="7">
    <location>
        <begin position="304"/>
        <end position="494"/>
    </location>
</feature>
<dbReference type="InterPro" id="IPR044742">
    <property type="entry name" value="DEAD/DEAH_RhlB"/>
</dbReference>
<dbReference type="InterPro" id="IPR011545">
    <property type="entry name" value="DEAD/DEAH_box_helicase_dom"/>
</dbReference>
<keyword evidence="5" id="KW-0067">ATP-binding</keyword>
<dbReference type="InterPro" id="IPR050547">
    <property type="entry name" value="DEAD_box_RNA_helicases"/>
</dbReference>
<feature type="region of interest" description="Disordered" evidence="6">
    <location>
        <begin position="704"/>
        <end position="803"/>
    </location>
</feature>
<evidence type="ECO:0000256" key="4">
    <source>
        <dbReference type="ARBA" id="ARBA00022806"/>
    </source>
</evidence>
<dbReference type="EMBL" id="AEYH02001164">
    <property type="protein sequence ID" value="KFG52301.1"/>
    <property type="molecule type" value="Genomic_DNA"/>
</dbReference>
<dbReference type="Pfam" id="PF00271">
    <property type="entry name" value="Helicase_C"/>
    <property type="match status" value="1"/>
</dbReference>
<name>A0A086L6N3_TOXGO</name>
<dbReference type="SMART" id="SM00487">
    <property type="entry name" value="DEXDc"/>
    <property type="match status" value="1"/>
</dbReference>
<dbReference type="PANTHER" id="PTHR47963">
    <property type="entry name" value="DEAD-BOX ATP-DEPENDENT RNA HELICASE 47, MITOCHONDRIAL"/>
    <property type="match status" value="1"/>
</dbReference>
<dbReference type="AlphaFoldDB" id="A0A086L6N3"/>
<feature type="region of interest" description="Disordered" evidence="6">
    <location>
        <begin position="69"/>
        <end position="276"/>
    </location>
</feature>
<dbReference type="CDD" id="cd00268">
    <property type="entry name" value="DEADc"/>
    <property type="match status" value="1"/>
</dbReference>
<dbReference type="InterPro" id="IPR001650">
    <property type="entry name" value="Helicase_C-like"/>
</dbReference>
<evidence type="ECO:0000259" key="7">
    <source>
        <dbReference type="PROSITE" id="PS51192"/>
    </source>
</evidence>
<evidence type="ECO:0000256" key="1">
    <source>
        <dbReference type="ARBA" id="ARBA00012552"/>
    </source>
</evidence>
<dbReference type="PROSITE" id="PS51194">
    <property type="entry name" value="HELICASE_CTER"/>
    <property type="match status" value="1"/>
</dbReference>
<organism evidence="9 10">
    <name type="scientific">Toxoplasma gondii FOU</name>
    <dbReference type="NCBI Taxonomy" id="943167"/>
    <lineage>
        <taxon>Eukaryota</taxon>
        <taxon>Sar</taxon>
        <taxon>Alveolata</taxon>
        <taxon>Apicomplexa</taxon>
        <taxon>Conoidasida</taxon>
        <taxon>Coccidia</taxon>
        <taxon>Eucoccidiorida</taxon>
        <taxon>Eimeriorina</taxon>
        <taxon>Sarcocystidae</taxon>
        <taxon>Toxoplasma</taxon>
    </lineage>
</organism>
<dbReference type="InterPro" id="IPR027417">
    <property type="entry name" value="P-loop_NTPase"/>
</dbReference>
<dbReference type="CDD" id="cd18787">
    <property type="entry name" value="SF2_C_DEAD"/>
    <property type="match status" value="1"/>
</dbReference>
<gene>
    <name evidence="9" type="ORF">TGFOU_264160</name>
</gene>
<dbReference type="PROSITE" id="PS51192">
    <property type="entry name" value="HELICASE_ATP_BIND_1"/>
    <property type="match status" value="1"/>
</dbReference>
<keyword evidence="3" id="KW-0378">Hydrolase</keyword>
<feature type="compositionally biased region" description="Low complexity" evidence="6">
    <location>
        <begin position="1063"/>
        <end position="1072"/>
    </location>
</feature>
<evidence type="ECO:0000256" key="5">
    <source>
        <dbReference type="ARBA" id="ARBA00022840"/>
    </source>
</evidence>
<protein>
    <recommendedName>
        <fullName evidence="1">RNA helicase</fullName>
        <ecNumber evidence="1">3.6.4.13</ecNumber>
    </recommendedName>
</protein>
<dbReference type="VEuPathDB" id="ToxoDB:TGFOU_264160"/>
<keyword evidence="4 9" id="KW-0347">Helicase</keyword>